<dbReference type="PANTHER" id="PTHR10192">
    <property type="entry name" value="MOLYBDOPTERIN BIOSYNTHESIS PROTEIN"/>
    <property type="match status" value="1"/>
</dbReference>
<dbReference type="PANTHER" id="PTHR10192:SF5">
    <property type="entry name" value="GEPHYRIN"/>
    <property type="match status" value="1"/>
</dbReference>
<feature type="domain" description="MoaB/Mog" evidence="8">
    <location>
        <begin position="177"/>
        <end position="320"/>
    </location>
</feature>
<evidence type="ECO:0000256" key="2">
    <source>
        <dbReference type="ARBA" id="ARBA00010763"/>
    </source>
</evidence>
<dbReference type="GO" id="GO:0006777">
    <property type="term" value="P:Mo-molybdopterin cofactor biosynthetic process"/>
    <property type="evidence" value="ECO:0007669"/>
    <property type="project" value="UniProtKB-UniRule"/>
</dbReference>
<dbReference type="Gene3D" id="2.40.340.10">
    <property type="entry name" value="MoeA, C-terminal, domain IV"/>
    <property type="match status" value="1"/>
</dbReference>
<gene>
    <name evidence="9" type="ORF">SAMN05421799_102365</name>
</gene>
<name>A0A1N7L2H7_9BACL</name>
<evidence type="ECO:0000256" key="4">
    <source>
        <dbReference type="ARBA" id="ARBA00021108"/>
    </source>
</evidence>
<evidence type="ECO:0000313" key="10">
    <source>
        <dbReference type="Proteomes" id="UP000186156"/>
    </source>
</evidence>
<proteinExistence type="inferred from homology"/>
<keyword evidence="7" id="KW-0479">Metal-binding</keyword>
<dbReference type="GO" id="GO:0061599">
    <property type="term" value="F:molybdopterin molybdotransferase activity"/>
    <property type="evidence" value="ECO:0007669"/>
    <property type="project" value="UniProtKB-UniRule"/>
</dbReference>
<dbReference type="Gene3D" id="3.90.105.10">
    <property type="entry name" value="Molybdopterin biosynthesis moea protein, domain 2"/>
    <property type="match status" value="1"/>
</dbReference>
<comment type="function">
    <text evidence="1 7">Catalyzes the insertion of molybdate into adenylated molybdopterin with the concomitant release of AMP.</text>
</comment>
<evidence type="ECO:0000256" key="3">
    <source>
        <dbReference type="ARBA" id="ARBA00013269"/>
    </source>
</evidence>
<comment type="pathway">
    <text evidence="7">Cofactor biosynthesis; molybdopterin biosynthesis.</text>
</comment>
<dbReference type="InterPro" id="IPR001453">
    <property type="entry name" value="MoaB/Mog_dom"/>
</dbReference>
<organism evidence="9 10">
    <name type="scientific">Alicyclobacillus vulcanalis</name>
    <dbReference type="NCBI Taxonomy" id="252246"/>
    <lineage>
        <taxon>Bacteria</taxon>
        <taxon>Bacillati</taxon>
        <taxon>Bacillota</taxon>
        <taxon>Bacilli</taxon>
        <taxon>Bacillales</taxon>
        <taxon>Alicyclobacillaceae</taxon>
        <taxon>Alicyclobacillus</taxon>
    </lineage>
</organism>
<accession>A0A1N7L2H7</accession>
<comment type="similarity">
    <text evidence="2 7">Belongs to the MoeA family.</text>
</comment>
<evidence type="ECO:0000256" key="5">
    <source>
        <dbReference type="ARBA" id="ARBA00022505"/>
    </source>
</evidence>
<dbReference type="OrthoDB" id="9804758at2"/>
<dbReference type="InterPro" id="IPR036425">
    <property type="entry name" value="MoaB/Mog-like_dom_sf"/>
</dbReference>
<dbReference type="Gene3D" id="3.40.980.10">
    <property type="entry name" value="MoaB/Mog-like domain"/>
    <property type="match status" value="1"/>
</dbReference>
<dbReference type="InterPro" id="IPR005110">
    <property type="entry name" value="MoeA_linker/N"/>
</dbReference>
<dbReference type="SUPFAM" id="SSF63882">
    <property type="entry name" value="MoeA N-terminal region -like"/>
    <property type="match status" value="1"/>
</dbReference>
<evidence type="ECO:0000256" key="6">
    <source>
        <dbReference type="ARBA" id="ARBA00047317"/>
    </source>
</evidence>
<dbReference type="InterPro" id="IPR038987">
    <property type="entry name" value="MoeA-like"/>
</dbReference>
<dbReference type="SUPFAM" id="SSF63867">
    <property type="entry name" value="MoeA C-terminal domain-like"/>
    <property type="match status" value="1"/>
</dbReference>
<dbReference type="Pfam" id="PF00994">
    <property type="entry name" value="MoCF_biosynth"/>
    <property type="match status" value="1"/>
</dbReference>
<keyword evidence="7" id="KW-0460">Magnesium</keyword>
<dbReference type="EMBL" id="FTOO01000002">
    <property type="protein sequence ID" value="SIS67991.1"/>
    <property type="molecule type" value="Genomic_DNA"/>
</dbReference>
<dbReference type="InterPro" id="IPR036688">
    <property type="entry name" value="MoeA_C_domain_IV_sf"/>
</dbReference>
<dbReference type="Proteomes" id="UP000186156">
    <property type="component" value="Unassembled WGS sequence"/>
</dbReference>
<dbReference type="AlphaFoldDB" id="A0A1N7L2H7"/>
<reference evidence="10" key="1">
    <citation type="submission" date="2017-01" db="EMBL/GenBank/DDBJ databases">
        <authorList>
            <person name="Varghese N."/>
            <person name="Submissions S."/>
        </authorList>
    </citation>
    <scope>NUCLEOTIDE SEQUENCE [LARGE SCALE GENOMIC DNA]</scope>
    <source>
        <strain evidence="10">DSM 16176</strain>
    </source>
</reference>
<evidence type="ECO:0000256" key="7">
    <source>
        <dbReference type="RuleBase" id="RU365090"/>
    </source>
</evidence>
<dbReference type="Pfam" id="PF03453">
    <property type="entry name" value="MoeA_N"/>
    <property type="match status" value="1"/>
</dbReference>
<dbReference type="SUPFAM" id="SSF53218">
    <property type="entry name" value="Molybdenum cofactor biosynthesis proteins"/>
    <property type="match status" value="1"/>
</dbReference>
<keyword evidence="7" id="KW-0501">Molybdenum cofactor biosynthesis</keyword>
<keyword evidence="7" id="KW-0808">Transferase</keyword>
<evidence type="ECO:0000313" key="9">
    <source>
        <dbReference type="EMBL" id="SIS67991.1"/>
    </source>
</evidence>
<sequence length="427" mass="45958">MELVTFDEAWARLAGHLPDPGEEQVSSWDRDEPRWLARDVTAAVDLPPFSRSMMDGYAIHEADLHATSPLAVVGDVRAGDAPTMSVSPGQVVRVRTGAPVPPRTAAVVRQEWVEAEGDAIRLLRPVPQGESVQPQGDDARRGDVIARTGQLLDGQTQAVLRAAGVHTVWCRRRLTAAILATGSELVARPESAAHVERGRVFAATDAFLRSTLCALGMDVIAVEHCVDDRHAILMAVERLTSAADLVLITGGASVGDADFARDAISALRSPCPLLFDRVLMRPGSPFLARPTSKGFVFGLSGNPAAAYVQFHALVVPFLLRWLGAHQARPFPLRAVLDRDVRMKPVKHTRVLRGCLRLCGTTLAFHPEDRQSSGSLSGLVSTDAIARMDADEMAQGEVVPVAWTRGWLPSLSLMPIPDTGVAQTVQDG</sequence>
<dbReference type="SMART" id="SM00852">
    <property type="entry name" value="MoCF_biosynth"/>
    <property type="match status" value="1"/>
</dbReference>
<keyword evidence="10" id="KW-1185">Reference proteome</keyword>
<protein>
    <recommendedName>
        <fullName evidence="4 7">Molybdopterin molybdenumtransferase</fullName>
        <ecNumber evidence="3 7">2.10.1.1</ecNumber>
    </recommendedName>
</protein>
<dbReference type="GO" id="GO:0046872">
    <property type="term" value="F:metal ion binding"/>
    <property type="evidence" value="ECO:0007669"/>
    <property type="project" value="UniProtKB-UniRule"/>
</dbReference>
<dbReference type="CDD" id="cd00887">
    <property type="entry name" value="MoeA"/>
    <property type="match status" value="1"/>
</dbReference>
<dbReference type="UniPathway" id="UPA00344"/>
<dbReference type="GO" id="GO:0005829">
    <property type="term" value="C:cytosol"/>
    <property type="evidence" value="ECO:0007669"/>
    <property type="project" value="TreeGrafter"/>
</dbReference>
<dbReference type="RefSeq" id="WP_076345338.1">
    <property type="nucleotide sequence ID" value="NZ_FTOO01000002.1"/>
</dbReference>
<dbReference type="STRING" id="252246.SAMN05421799_102365"/>
<dbReference type="EC" id="2.10.1.1" evidence="3 7"/>
<comment type="cofactor">
    <cofactor evidence="7">
        <name>Mg(2+)</name>
        <dbReference type="ChEBI" id="CHEBI:18420"/>
    </cofactor>
</comment>
<comment type="catalytic activity">
    <reaction evidence="6">
        <text>adenylyl-molybdopterin + molybdate = Mo-molybdopterin + AMP + H(+)</text>
        <dbReference type="Rhea" id="RHEA:35047"/>
        <dbReference type="ChEBI" id="CHEBI:15378"/>
        <dbReference type="ChEBI" id="CHEBI:36264"/>
        <dbReference type="ChEBI" id="CHEBI:62727"/>
        <dbReference type="ChEBI" id="CHEBI:71302"/>
        <dbReference type="ChEBI" id="CHEBI:456215"/>
        <dbReference type="EC" id="2.10.1.1"/>
    </reaction>
</comment>
<dbReference type="InterPro" id="IPR036135">
    <property type="entry name" value="MoeA_linker/N_sf"/>
</dbReference>
<evidence type="ECO:0000256" key="1">
    <source>
        <dbReference type="ARBA" id="ARBA00002901"/>
    </source>
</evidence>
<dbReference type="Gene3D" id="2.170.190.11">
    <property type="entry name" value="Molybdopterin biosynthesis moea protein, domain 3"/>
    <property type="match status" value="1"/>
</dbReference>
<keyword evidence="5 7" id="KW-0500">Molybdenum</keyword>
<evidence type="ECO:0000259" key="8">
    <source>
        <dbReference type="SMART" id="SM00852"/>
    </source>
</evidence>